<evidence type="ECO:0000313" key="7">
    <source>
        <dbReference type="EMBL" id="RUO21343.1"/>
    </source>
</evidence>
<dbReference type="EMBL" id="PIPI01000001">
    <property type="protein sequence ID" value="RUO21343.1"/>
    <property type="molecule type" value="Genomic_DNA"/>
</dbReference>
<dbReference type="EC" id="2.7.13.3" evidence="2"/>
<keyword evidence="3" id="KW-0175">Coiled coil</keyword>
<keyword evidence="4" id="KW-0812">Transmembrane</keyword>
<dbReference type="InterPro" id="IPR036097">
    <property type="entry name" value="HisK_dim/P_sf"/>
</dbReference>
<dbReference type="PANTHER" id="PTHR43065">
    <property type="entry name" value="SENSOR HISTIDINE KINASE"/>
    <property type="match status" value="1"/>
</dbReference>
<name>A0A432VXA9_9GAMM</name>
<proteinExistence type="predicted"/>
<evidence type="ECO:0000256" key="1">
    <source>
        <dbReference type="ARBA" id="ARBA00000085"/>
    </source>
</evidence>
<feature type="signal peptide" evidence="5">
    <location>
        <begin position="1"/>
        <end position="44"/>
    </location>
</feature>
<dbReference type="OrthoDB" id="2521613at2"/>
<dbReference type="PROSITE" id="PS50109">
    <property type="entry name" value="HIS_KIN"/>
    <property type="match status" value="1"/>
</dbReference>
<evidence type="ECO:0000256" key="4">
    <source>
        <dbReference type="SAM" id="Phobius"/>
    </source>
</evidence>
<evidence type="ECO:0000259" key="6">
    <source>
        <dbReference type="PROSITE" id="PS50109"/>
    </source>
</evidence>
<dbReference type="SUPFAM" id="SSF47384">
    <property type="entry name" value="Homodimeric domain of signal transducing histidine kinase"/>
    <property type="match status" value="1"/>
</dbReference>
<organism evidence="7 8">
    <name type="scientific">Aliidiomarina haloalkalitolerans</name>
    <dbReference type="NCBI Taxonomy" id="859059"/>
    <lineage>
        <taxon>Bacteria</taxon>
        <taxon>Pseudomonadati</taxon>
        <taxon>Pseudomonadota</taxon>
        <taxon>Gammaproteobacteria</taxon>
        <taxon>Alteromonadales</taxon>
        <taxon>Idiomarinaceae</taxon>
        <taxon>Aliidiomarina</taxon>
    </lineage>
</organism>
<keyword evidence="4" id="KW-0472">Membrane</keyword>
<evidence type="ECO:0000256" key="2">
    <source>
        <dbReference type="ARBA" id="ARBA00012438"/>
    </source>
</evidence>
<dbReference type="InterPro" id="IPR036890">
    <property type="entry name" value="HATPase_C_sf"/>
</dbReference>
<feature type="coiled-coil region" evidence="3">
    <location>
        <begin position="205"/>
        <end position="369"/>
    </location>
</feature>
<dbReference type="AlphaFoldDB" id="A0A432VXA9"/>
<dbReference type="Gene3D" id="3.30.565.10">
    <property type="entry name" value="Histidine kinase-like ATPase, C-terminal domain"/>
    <property type="match status" value="1"/>
</dbReference>
<dbReference type="SMART" id="SM00387">
    <property type="entry name" value="HATPase_c"/>
    <property type="match status" value="1"/>
</dbReference>
<dbReference type="GO" id="GO:0000155">
    <property type="term" value="F:phosphorelay sensor kinase activity"/>
    <property type="evidence" value="ECO:0007669"/>
    <property type="project" value="InterPro"/>
</dbReference>
<dbReference type="SUPFAM" id="SSF55874">
    <property type="entry name" value="ATPase domain of HSP90 chaperone/DNA topoisomerase II/histidine kinase"/>
    <property type="match status" value="1"/>
</dbReference>
<evidence type="ECO:0000256" key="3">
    <source>
        <dbReference type="SAM" id="Coils"/>
    </source>
</evidence>
<reference evidence="7 8" key="1">
    <citation type="journal article" date="2011" name="Front. Microbiol.">
        <title>Genomic signatures of strain selection and enhancement in Bacillus atrophaeus var. globigii, a historical biowarfare simulant.</title>
        <authorList>
            <person name="Gibbons H.S."/>
            <person name="Broomall S.M."/>
            <person name="McNew L.A."/>
            <person name="Daligault H."/>
            <person name="Chapman C."/>
            <person name="Bruce D."/>
            <person name="Karavis M."/>
            <person name="Krepps M."/>
            <person name="McGregor P.A."/>
            <person name="Hong C."/>
            <person name="Park K.H."/>
            <person name="Akmal A."/>
            <person name="Feldman A."/>
            <person name="Lin J.S."/>
            <person name="Chang W.E."/>
            <person name="Higgs B.W."/>
            <person name="Demirev P."/>
            <person name="Lindquist J."/>
            <person name="Liem A."/>
            <person name="Fochler E."/>
            <person name="Read T.D."/>
            <person name="Tapia R."/>
            <person name="Johnson S."/>
            <person name="Bishop-Lilly K.A."/>
            <person name="Detter C."/>
            <person name="Han C."/>
            <person name="Sozhamannan S."/>
            <person name="Rosenzweig C.N."/>
            <person name="Skowronski E.W."/>
        </authorList>
    </citation>
    <scope>NUCLEOTIDE SEQUENCE [LARGE SCALE GENOMIC DNA]</scope>
    <source>
        <strain evidence="7 8">AK5</strain>
    </source>
</reference>
<dbReference type="InterPro" id="IPR025293">
    <property type="entry name" value="YfiR/HmsC-like"/>
</dbReference>
<dbReference type="InterPro" id="IPR005467">
    <property type="entry name" value="His_kinase_dom"/>
</dbReference>
<feature type="transmembrane region" description="Helical" evidence="4">
    <location>
        <begin position="378"/>
        <end position="402"/>
    </location>
</feature>
<protein>
    <recommendedName>
        <fullName evidence="2">histidine kinase</fullName>
        <ecNumber evidence="2">2.7.13.3</ecNumber>
    </recommendedName>
</protein>
<accession>A0A432VXA9</accession>
<comment type="catalytic activity">
    <reaction evidence="1">
        <text>ATP + protein L-histidine = ADP + protein N-phospho-L-histidine.</text>
        <dbReference type="EC" id="2.7.13.3"/>
    </reaction>
</comment>
<dbReference type="Pfam" id="PF13689">
    <property type="entry name" value="DUF4154"/>
    <property type="match status" value="1"/>
</dbReference>
<dbReference type="InterPro" id="IPR004358">
    <property type="entry name" value="Sig_transdc_His_kin-like_C"/>
</dbReference>
<dbReference type="PRINTS" id="PR00344">
    <property type="entry name" value="BCTRLSENSOR"/>
</dbReference>
<evidence type="ECO:0000256" key="5">
    <source>
        <dbReference type="SAM" id="SignalP"/>
    </source>
</evidence>
<dbReference type="Proteomes" id="UP000288212">
    <property type="component" value="Unassembled WGS sequence"/>
</dbReference>
<keyword evidence="5" id="KW-0732">Signal</keyword>
<evidence type="ECO:0000313" key="8">
    <source>
        <dbReference type="Proteomes" id="UP000288212"/>
    </source>
</evidence>
<dbReference type="RefSeq" id="WP_126790320.1">
    <property type="nucleotide sequence ID" value="NZ_PIPI01000001.1"/>
</dbReference>
<sequence length="675" mass="75544">MLGALFHIQTWMPTLMPSNFIHQLRILLLIACCSFGLTSAVAQAQGQATTPISAEEMRAAYLANVVHYVTWPNESVRESLTIGVLGSPQVYQELRNSPLGSIRGLRIEVVEVTRPSGGSEVDVLYIGTGASHLLNSSFNAVRGRAILVITEHSPVRDDMMINLVVTTQNRLGFQVNSDRIESTGLRASGDLLMLRGNELEMAVMARRAQARAADLQQQVNGLTSELEQSRAENRQLLNRIDLLEQTVRERDNVLRAQQGTLEDKQQVMDSQQTALQELLRELDGQRQLLFEREEQLRQIQITLRRSEQALEEQQVQLRQKEFQLRQKQQESDELAERILANRNVLAVQQQQLRDQRTALDEQLALLESRERTIDRQRLYLWAIGFAFLIALVMAVTTVVMFLNKRKTAGKLLLTLDELRDAQDKLVESEKMAALGNLVAGVAHEVNTPLGVAITGTSMVHDRLAILKEQLEQGQLTRDQLSGFIERSTDSLSLTQKNLSRVGELISNFKQIAVDQMVAEKREINLKTYLEEVMSTLSIELRRAGIVYKVEMADDIVMTTIPGAMAQIITNLVTNAIRHAFHQRSADEPAILTLSAETAAGNQVRLRFSDNGVGMDEIILGQIYDPFFTTKRSEGGTGLGMPIVYNLVRQKLKGDISVESTVGVGTTFTLMLPRKL</sequence>
<dbReference type="Pfam" id="PF02518">
    <property type="entry name" value="HATPase_c"/>
    <property type="match status" value="1"/>
</dbReference>
<dbReference type="InterPro" id="IPR003594">
    <property type="entry name" value="HATPase_dom"/>
</dbReference>
<feature type="domain" description="Histidine kinase" evidence="6">
    <location>
        <begin position="440"/>
        <end position="675"/>
    </location>
</feature>
<feature type="chain" id="PRO_5018973078" description="histidine kinase" evidence="5">
    <location>
        <begin position="45"/>
        <end position="675"/>
    </location>
</feature>
<dbReference type="Gene3D" id="1.10.287.130">
    <property type="match status" value="1"/>
</dbReference>
<keyword evidence="8" id="KW-1185">Reference proteome</keyword>
<comment type="caution">
    <text evidence="7">The sequence shown here is derived from an EMBL/GenBank/DDBJ whole genome shotgun (WGS) entry which is preliminary data.</text>
</comment>
<keyword evidence="4" id="KW-1133">Transmembrane helix</keyword>
<gene>
    <name evidence="7" type="ORF">CWE06_00240</name>
</gene>